<dbReference type="Proteomes" id="UP000679307">
    <property type="component" value="Chromosome"/>
</dbReference>
<gene>
    <name evidence="14" type="primary">htpX_3</name>
    <name evidence="14" type="ORF">ENKNEFLB_02160</name>
</gene>
<keyword evidence="9 12" id="KW-0472">Membrane</keyword>
<keyword evidence="5 10" id="KW-0378">Hydrolase</keyword>
<evidence type="ECO:0000256" key="2">
    <source>
        <dbReference type="ARBA" id="ARBA00022670"/>
    </source>
</evidence>
<feature type="domain" description="Peptidase M48" evidence="13">
    <location>
        <begin position="101"/>
        <end position="190"/>
    </location>
</feature>
<dbReference type="RefSeq" id="WP_214059177.1">
    <property type="nucleotide sequence ID" value="NZ_BAAAHS010000068.1"/>
</dbReference>
<evidence type="ECO:0000313" key="14">
    <source>
        <dbReference type="EMBL" id="QVT79770.1"/>
    </source>
</evidence>
<dbReference type="CDD" id="cd07325">
    <property type="entry name" value="M48_Ste24p_like"/>
    <property type="match status" value="1"/>
</dbReference>
<dbReference type="Pfam" id="PF01435">
    <property type="entry name" value="Peptidase_M48"/>
    <property type="match status" value="1"/>
</dbReference>
<evidence type="ECO:0000256" key="4">
    <source>
        <dbReference type="ARBA" id="ARBA00022723"/>
    </source>
</evidence>
<evidence type="ECO:0000256" key="10">
    <source>
        <dbReference type="RuleBase" id="RU003983"/>
    </source>
</evidence>
<organism evidence="14 15">
    <name type="scientific">Nocardioides aquaticus</name>
    <dbReference type="NCBI Taxonomy" id="160826"/>
    <lineage>
        <taxon>Bacteria</taxon>
        <taxon>Bacillati</taxon>
        <taxon>Actinomycetota</taxon>
        <taxon>Actinomycetes</taxon>
        <taxon>Propionibacteriales</taxon>
        <taxon>Nocardioidaceae</taxon>
        <taxon>Nocardioides</taxon>
    </lineage>
</organism>
<proteinExistence type="inferred from homology"/>
<evidence type="ECO:0000256" key="11">
    <source>
        <dbReference type="SAM" id="MobiDB-lite"/>
    </source>
</evidence>
<dbReference type="PANTHER" id="PTHR43221">
    <property type="entry name" value="PROTEASE HTPX"/>
    <property type="match status" value="1"/>
</dbReference>
<dbReference type="PANTHER" id="PTHR43221:SF3">
    <property type="entry name" value="SLL1280 PROTEIN"/>
    <property type="match status" value="1"/>
</dbReference>
<feature type="transmembrane region" description="Helical" evidence="12">
    <location>
        <begin position="33"/>
        <end position="55"/>
    </location>
</feature>
<evidence type="ECO:0000313" key="15">
    <source>
        <dbReference type="Proteomes" id="UP000679307"/>
    </source>
</evidence>
<dbReference type="EMBL" id="CP075371">
    <property type="protein sequence ID" value="QVT79770.1"/>
    <property type="molecule type" value="Genomic_DNA"/>
</dbReference>
<dbReference type="Gene3D" id="3.30.2010.10">
    <property type="entry name" value="Metalloproteases ('zincins'), catalytic domain"/>
    <property type="match status" value="1"/>
</dbReference>
<evidence type="ECO:0000256" key="1">
    <source>
        <dbReference type="ARBA" id="ARBA00022475"/>
    </source>
</evidence>
<reference evidence="14 15" key="1">
    <citation type="submission" date="2021-05" db="EMBL/GenBank/DDBJ databases">
        <title>Complete genome of Nocardioides aquaticus KCTC 9944T isolated from meromictic and hypersaline Ekho Lake, Antarctica.</title>
        <authorList>
            <person name="Hwang K."/>
            <person name="Kim K.M."/>
            <person name="Choe H."/>
        </authorList>
    </citation>
    <scope>NUCLEOTIDE SEQUENCE [LARGE SCALE GENOMIC DNA]</scope>
    <source>
        <strain evidence="14 15">KCTC 9944</strain>
    </source>
</reference>
<protein>
    <submittedName>
        <fullName evidence="14">Protease HtpX</fullName>
        <ecNumber evidence="14">3.4.24.-</ecNumber>
    </submittedName>
</protein>
<dbReference type="EC" id="3.4.24.-" evidence="14"/>
<evidence type="ECO:0000256" key="9">
    <source>
        <dbReference type="ARBA" id="ARBA00023136"/>
    </source>
</evidence>
<evidence type="ECO:0000256" key="8">
    <source>
        <dbReference type="ARBA" id="ARBA00023049"/>
    </source>
</evidence>
<accession>A0ABX8EGW4</accession>
<keyword evidence="2 10" id="KW-0645">Protease</keyword>
<sequence length="295" mass="32136">MIDLRAEPGPGAIAHRPGSDLPSVRRLRHRSELPMLATAGTASVGAVLLVLAVAGLEEPGWLTSAVAAAAIAPLITALVMMRFLYWSTISNGVEVTPRQLPQLHTMFRDLGAQLGMTPEGEGLERLPRLYVVNGNGTMNAYATKCRIRRGYVVIYSDLLDVAYLNGDFETVRFILGHELGHIHCGHVSVWRAALRPVSMLLQLGQSVSRAQEYTADRVGCYLAPEGALGMVSVLAGKHVGTHVDVDAYFASVDDHEDGFWLKAANFRADHAVGFRRMTALRQASQEGWDVHGRML</sequence>
<evidence type="ECO:0000256" key="3">
    <source>
        <dbReference type="ARBA" id="ARBA00022692"/>
    </source>
</evidence>
<feature type="region of interest" description="Disordered" evidence="11">
    <location>
        <begin position="1"/>
        <end position="21"/>
    </location>
</feature>
<comment type="similarity">
    <text evidence="10">Belongs to the peptidase M48 family.</text>
</comment>
<feature type="transmembrane region" description="Helical" evidence="12">
    <location>
        <begin position="61"/>
        <end position="81"/>
    </location>
</feature>
<keyword evidence="3 12" id="KW-0812">Transmembrane</keyword>
<dbReference type="GO" id="GO:0008233">
    <property type="term" value="F:peptidase activity"/>
    <property type="evidence" value="ECO:0007669"/>
    <property type="project" value="UniProtKB-KW"/>
</dbReference>
<keyword evidence="8 10" id="KW-0482">Metalloprotease</keyword>
<keyword evidence="6 10" id="KW-0862">Zinc</keyword>
<name>A0ABX8EGW4_9ACTN</name>
<dbReference type="InterPro" id="IPR001915">
    <property type="entry name" value="Peptidase_M48"/>
</dbReference>
<keyword evidence="7 12" id="KW-1133">Transmembrane helix</keyword>
<dbReference type="GO" id="GO:0006508">
    <property type="term" value="P:proteolysis"/>
    <property type="evidence" value="ECO:0007669"/>
    <property type="project" value="UniProtKB-KW"/>
</dbReference>
<evidence type="ECO:0000256" key="5">
    <source>
        <dbReference type="ARBA" id="ARBA00022801"/>
    </source>
</evidence>
<keyword evidence="1" id="KW-1003">Cell membrane</keyword>
<keyword evidence="15" id="KW-1185">Reference proteome</keyword>
<dbReference type="InterPro" id="IPR050083">
    <property type="entry name" value="HtpX_protease"/>
</dbReference>
<evidence type="ECO:0000256" key="12">
    <source>
        <dbReference type="SAM" id="Phobius"/>
    </source>
</evidence>
<evidence type="ECO:0000256" key="6">
    <source>
        <dbReference type="ARBA" id="ARBA00022833"/>
    </source>
</evidence>
<evidence type="ECO:0000256" key="7">
    <source>
        <dbReference type="ARBA" id="ARBA00022989"/>
    </source>
</evidence>
<comment type="cofactor">
    <cofactor evidence="10">
        <name>Zn(2+)</name>
        <dbReference type="ChEBI" id="CHEBI:29105"/>
    </cofactor>
    <text evidence="10">Binds 1 zinc ion per subunit.</text>
</comment>
<keyword evidence="4" id="KW-0479">Metal-binding</keyword>
<evidence type="ECO:0000259" key="13">
    <source>
        <dbReference type="Pfam" id="PF01435"/>
    </source>
</evidence>